<dbReference type="InterPro" id="IPR017145">
    <property type="entry name" value="Aminobenzoyl-glu_utiliz_pB"/>
</dbReference>
<keyword evidence="1" id="KW-0378">Hydrolase</keyword>
<dbReference type="InterPro" id="IPR052030">
    <property type="entry name" value="Peptidase_M20/M20A_hydrolases"/>
</dbReference>
<dbReference type="NCBIfam" id="TIGR01891">
    <property type="entry name" value="amidohydrolases"/>
    <property type="match status" value="1"/>
</dbReference>
<reference evidence="4" key="1">
    <citation type="submission" date="2020-05" db="EMBL/GenBank/DDBJ databases">
        <title>Sulfur intermediates as new biogeochemical hubs in an aquatic model microbial ecosystem.</title>
        <authorList>
            <person name="Vigneron A."/>
        </authorList>
    </citation>
    <scope>NUCLEOTIDE SEQUENCE</scope>
    <source>
        <strain evidence="4">Bin.250</strain>
    </source>
</reference>
<dbReference type="GO" id="GO:0005737">
    <property type="term" value="C:cytoplasm"/>
    <property type="evidence" value="ECO:0007669"/>
    <property type="project" value="TreeGrafter"/>
</dbReference>
<dbReference type="Gene3D" id="3.40.630.10">
    <property type="entry name" value="Zn peptidases"/>
    <property type="match status" value="1"/>
</dbReference>
<dbReference type="InterPro" id="IPR017439">
    <property type="entry name" value="Amidohydrolase"/>
</dbReference>
<dbReference type="GO" id="GO:0071713">
    <property type="term" value="F:para-aminobenzoyl-glutamate hydrolase activity"/>
    <property type="evidence" value="ECO:0007669"/>
    <property type="project" value="TreeGrafter"/>
</dbReference>
<dbReference type="Pfam" id="PF07687">
    <property type="entry name" value="M20_dimer"/>
    <property type="match status" value="1"/>
</dbReference>
<dbReference type="InterPro" id="IPR036264">
    <property type="entry name" value="Bact_exopeptidase_dim_dom"/>
</dbReference>
<organism evidence="4 5">
    <name type="scientific">SAR86 cluster bacterium</name>
    <dbReference type="NCBI Taxonomy" id="2030880"/>
    <lineage>
        <taxon>Bacteria</taxon>
        <taxon>Pseudomonadati</taxon>
        <taxon>Pseudomonadota</taxon>
        <taxon>Gammaproteobacteria</taxon>
        <taxon>SAR86 cluster</taxon>
    </lineage>
</organism>
<feature type="signal peptide" evidence="2">
    <location>
        <begin position="1"/>
        <end position="22"/>
    </location>
</feature>
<dbReference type="Pfam" id="PF01546">
    <property type="entry name" value="Peptidase_M20"/>
    <property type="match status" value="1"/>
</dbReference>
<dbReference type="PANTHER" id="PTHR30575:SF0">
    <property type="entry name" value="XAA-ARG DIPEPTIDASE"/>
    <property type="match status" value="1"/>
</dbReference>
<dbReference type="Proteomes" id="UP000754644">
    <property type="component" value="Unassembled WGS sequence"/>
</dbReference>
<dbReference type="Gene3D" id="3.30.70.360">
    <property type="match status" value="1"/>
</dbReference>
<evidence type="ECO:0000256" key="1">
    <source>
        <dbReference type="ARBA" id="ARBA00022801"/>
    </source>
</evidence>
<dbReference type="PIRSF" id="PIRSF037227">
    <property type="entry name" value="Aminobenzoyl-glu_utiliz_pB"/>
    <property type="match status" value="1"/>
</dbReference>
<evidence type="ECO:0000313" key="5">
    <source>
        <dbReference type="Proteomes" id="UP000754644"/>
    </source>
</evidence>
<dbReference type="AlphaFoldDB" id="A0A972VUW6"/>
<keyword evidence="2" id="KW-0732">Signal</keyword>
<accession>A0A972VUW6</accession>
<evidence type="ECO:0000313" key="4">
    <source>
        <dbReference type="EMBL" id="NQV64208.1"/>
    </source>
</evidence>
<sequence>MLRPIVFCLSFCFSIAGASAYADDRADILEFLDSRYDQTASIAKQIWNHAEVGYQEYQSSQLLQDTLKAEGFKVDAGVAGIPTAFVASYGSGAPVIAILAEFDALPGINQSASPIRGPIEGKPAGHACGHNLFGAGSTQAAIALAHWLKSNDKQGTVRLYGTPAEEGGSGKVYLVREGLFKDVDIAMHWHPDGANSANSRTTLANRSAKFRFRGTSAHAAGAPDKARSALDGVEAMNMMANMMREHVPQQTRMHYVITDGGNAPNVVPDFAEVFYYLRHPSAATVQELWARLEDAARGAALGTGTKVDWEIIHGNHSLVINETLQKMMHEKLTQVGGITYSPEEQKFAEELYATLNMPNRKLGSEKDIQPYEVSLGYGSTDVGDVSIAVPTVGLRTATYVPGTAGHSWQSTAAAGMSIGFKGAHIAAKTLALAGIELFENEDLRQAARQEFDAFRGSDFVYEALLGDRKPPLDYRN</sequence>
<dbReference type="InterPro" id="IPR011650">
    <property type="entry name" value="Peptidase_M20_dimer"/>
</dbReference>
<gene>
    <name evidence="4" type="ORF">HQ497_02485</name>
</gene>
<evidence type="ECO:0000256" key="2">
    <source>
        <dbReference type="SAM" id="SignalP"/>
    </source>
</evidence>
<feature type="chain" id="PRO_5037836614" evidence="2">
    <location>
        <begin position="23"/>
        <end position="476"/>
    </location>
</feature>
<dbReference type="SUPFAM" id="SSF53187">
    <property type="entry name" value="Zn-dependent exopeptidases"/>
    <property type="match status" value="1"/>
</dbReference>
<feature type="domain" description="Peptidase M20 dimerisation" evidence="3">
    <location>
        <begin position="207"/>
        <end position="298"/>
    </location>
</feature>
<proteinExistence type="predicted"/>
<dbReference type="EMBL" id="JABMOJ010000085">
    <property type="protein sequence ID" value="NQV64208.1"/>
    <property type="molecule type" value="Genomic_DNA"/>
</dbReference>
<dbReference type="PANTHER" id="PTHR30575">
    <property type="entry name" value="PEPTIDASE M20"/>
    <property type="match status" value="1"/>
</dbReference>
<comment type="caution">
    <text evidence="4">The sequence shown here is derived from an EMBL/GenBank/DDBJ whole genome shotgun (WGS) entry which is preliminary data.</text>
</comment>
<dbReference type="GO" id="GO:0016805">
    <property type="term" value="F:dipeptidase activity"/>
    <property type="evidence" value="ECO:0007669"/>
    <property type="project" value="TreeGrafter"/>
</dbReference>
<evidence type="ECO:0000259" key="3">
    <source>
        <dbReference type="Pfam" id="PF07687"/>
    </source>
</evidence>
<dbReference type="InterPro" id="IPR002933">
    <property type="entry name" value="Peptidase_M20"/>
</dbReference>
<protein>
    <submittedName>
        <fullName evidence="4">Amidohydrolase</fullName>
    </submittedName>
</protein>
<dbReference type="GO" id="GO:0046657">
    <property type="term" value="P:folic acid catabolic process"/>
    <property type="evidence" value="ECO:0007669"/>
    <property type="project" value="TreeGrafter"/>
</dbReference>
<dbReference type="SUPFAM" id="SSF55031">
    <property type="entry name" value="Bacterial exopeptidase dimerisation domain"/>
    <property type="match status" value="1"/>
</dbReference>
<name>A0A972VUW6_9GAMM</name>